<dbReference type="InterPro" id="IPR001279">
    <property type="entry name" value="Metallo-B-lactamas"/>
</dbReference>
<dbReference type="RefSeq" id="WP_341612044.1">
    <property type="nucleotide sequence ID" value="NZ_JBBWSC010000008.1"/>
</dbReference>
<dbReference type="EMBL" id="JBBWSC010000008">
    <property type="protein sequence ID" value="MEL0538656.1"/>
    <property type="molecule type" value="Genomic_DNA"/>
</dbReference>
<name>A0ABU9EYS8_9STAP</name>
<feature type="domain" description="Metallo-beta-lactamase" evidence="5">
    <location>
        <begin position="47"/>
        <end position="251"/>
    </location>
</feature>
<comment type="caution">
    <text evidence="6">The sequence shown here is derived from an EMBL/GenBank/DDBJ whole genome shotgun (WGS) entry which is preliminary data.</text>
</comment>
<gene>
    <name evidence="6" type="ORF">AADA34_08045</name>
</gene>
<evidence type="ECO:0000256" key="2">
    <source>
        <dbReference type="ARBA" id="ARBA00022723"/>
    </source>
</evidence>
<keyword evidence="2" id="KW-0479">Metal-binding</keyword>
<dbReference type="Gene3D" id="3.60.15.10">
    <property type="entry name" value="Ribonuclease Z/Hydroxyacylglutathione hydrolase-like"/>
    <property type="match status" value="1"/>
</dbReference>
<accession>A0ABU9EYS8</accession>
<dbReference type="InterPro" id="IPR036866">
    <property type="entry name" value="RibonucZ/Hydroxyglut_hydro"/>
</dbReference>
<dbReference type="InterPro" id="IPR051013">
    <property type="entry name" value="MBL_superfamily_lactonases"/>
</dbReference>
<comment type="similarity">
    <text evidence="1">Belongs to the metallo-beta-lactamase superfamily.</text>
</comment>
<sequence>MNLGDLKIYYLDGGMTNMDGGTMFGPVPKALWSRKLKPNDKNQVRMSTHPILIMAKDKNILIDSGLGMGKLTDKQKQHSGVENESYVKDNLAAYNLTPEDIDIVLMTHMHFDHAAGLADNDGRAQFPNAIHYIQQDEWQEFLAPNIRSKATYWPQNQGDYQELMILFDDEIEPYPGIKMQHTGGHSYGHSIITIESNGERAVHMADIFPSHAHFNPLWVTAYDDYPMQSIREKERLIPYFIYNDFWFLFYHDADYFAIKYNSQQKTIQSAIKR</sequence>
<evidence type="ECO:0000313" key="7">
    <source>
        <dbReference type="Proteomes" id="UP001380601"/>
    </source>
</evidence>
<keyword evidence="4" id="KW-0862">Zinc</keyword>
<evidence type="ECO:0000256" key="1">
    <source>
        <dbReference type="ARBA" id="ARBA00007749"/>
    </source>
</evidence>
<protein>
    <submittedName>
        <fullName evidence="6">MBL fold metallo-hydrolase</fullName>
    </submittedName>
</protein>
<evidence type="ECO:0000256" key="3">
    <source>
        <dbReference type="ARBA" id="ARBA00022801"/>
    </source>
</evidence>
<evidence type="ECO:0000259" key="5">
    <source>
        <dbReference type="SMART" id="SM00849"/>
    </source>
</evidence>
<organism evidence="6 7">
    <name type="scientific">Staphylococcus debuckii</name>
    <dbReference type="NCBI Taxonomy" id="2044912"/>
    <lineage>
        <taxon>Bacteria</taxon>
        <taxon>Bacillati</taxon>
        <taxon>Bacillota</taxon>
        <taxon>Bacilli</taxon>
        <taxon>Bacillales</taxon>
        <taxon>Staphylococcaceae</taxon>
        <taxon>Staphylococcus</taxon>
    </lineage>
</organism>
<dbReference type="CDD" id="cd07728">
    <property type="entry name" value="YtnP-like_MBL-fold"/>
    <property type="match status" value="1"/>
</dbReference>
<proteinExistence type="inferred from homology"/>
<dbReference type="Proteomes" id="UP001380601">
    <property type="component" value="Unassembled WGS sequence"/>
</dbReference>
<keyword evidence="3" id="KW-0378">Hydrolase</keyword>
<evidence type="ECO:0000313" key="6">
    <source>
        <dbReference type="EMBL" id="MEL0538656.1"/>
    </source>
</evidence>
<keyword evidence="7" id="KW-1185">Reference proteome</keyword>
<dbReference type="SUPFAM" id="SSF56281">
    <property type="entry name" value="Metallo-hydrolase/oxidoreductase"/>
    <property type="match status" value="1"/>
</dbReference>
<dbReference type="Pfam" id="PF00753">
    <property type="entry name" value="Lactamase_B"/>
    <property type="match status" value="1"/>
</dbReference>
<evidence type="ECO:0000256" key="4">
    <source>
        <dbReference type="ARBA" id="ARBA00022833"/>
    </source>
</evidence>
<dbReference type="SMART" id="SM00849">
    <property type="entry name" value="Lactamase_B"/>
    <property type="match status" value="1"/>
</dbReference>
<dbReference type="PANTHER" id="PTHR42978:SF6">
    <property type="entry name" value="QUORUM-QUENCHING LACTONASE YTNP-RELATED"/>
    <property type="match status" value="1"/>
</dbReference>
<reference evidence="6 7" key="1">
    <citation type="submission" date="2024-04" db="EMBL/GenBank/DDBJ databases">
        <title>Staphylococcus debuckii a clinical isolate.</title>
        <authorList>
            <person name="Magnan C."/>
            <person name="Plumet L."/>
            <person name="Morsli M."/>
            <person name="Molle V."/>
            <person name="Lavigne J.-P."/>
        </authorList>
    </citation>
    <scope>NUCLEOTIDE SEQUENCE [LARGE SCALE GENOMIC DNA]</scope>
    <source>
        <strain evidence="6 7">NSD001</strain>
    </source>
</reference>
<dbReference type="PANTHER" id="PTHR42978">
    <property type="entry name" value="QUORUM-QUENCHING LACTONASE YTNP-RELATED-RELATED"/>
    <property type="match status" value="1"/>
</dbReference>